<sequence>MCFLLECCTKSTSAAGGHVVEFYILKTLKVNHSYSEDPSVIQPCVTVLWCLNGSLYGSFNHEIQELIFQELVYLFQSYNSDIQNAARVALLHIKVSTFTVQWMLDFVFEKAAPSHGSPHEKKKKKEMTHLKSEPNNDTGHRRCNKLSFLSSLLDILLLKKYIVNRTALVEPL</sequence>
<reference evidence="1 2" key="2">
    <citation type="journal article" date="2022" name="Mol. Ecol. Resour.">
        <title>The genomes of chicory, endive, great burdock and yacon provide insights into Asteraceae paleo-polyploidization history and plant inulin production.</title>
        <authorList>
            <person name="Fan W."/>
            <person name="Wang S."/>
            <person name="Wang H."/>
            <person name="Wang A."/>
            <person name="Jiang F."/>
            <person name="Liu H."/>
            <person name="Zhao H."/>
            <person name="Xu D."/>
            <person name="Zhang Y."/>
        </authorList>
    </citation>
    <scope>NUCLEOTIDE SEQUENCE [LARGE SCALE GENOMIC DNA]</scope>
    <source>
        <strain evidence="2">cv. Niubang</strain>
    </source>
</reference>
<gene>
    <name evidence="1" type="ORF">L6452_15262</name>
</gene>
<keyword evidence="2" id="KW-1185">Reference proteome</keyword>
<dbReference type="EMBL" id="CM042050">
    <property type="protein sequence ID" value="KAI3735750.1"/>
    <property type="molecule type" value="Genomic_DNA"/>
</dbReference>
<proteinExistence type="predicted"/>
<organism evidence="1 2">
    <name type="scientific">Arctium lappa</name>
    <name type="common">Greater burdock</name>
    <name type="synonym">Lappa major</name>
    <dbReference type="NCBI Taxonomy" id="4217"/>
    <lineage>
        <taxon>Eukaryota</taxon>
        <taxon>Viridiplantae</taxon>
        <taxon>Streptophyta</taxon>
        <taxon>Embryophyta</taxon>
        <taxon>Tracheophyta</taxon>
        <taxon>Spermatophyta</taxon>
        <taxon>Magnoliopsida</taxon>
        <taxon>eudicotyledons</taxon>
        <taxon>Gunneridae</taxon>
        <taxon>Pentapetalae</taxon>
        <taxon>asterids</taxon>
        <taxon>campanulids</taxon>
        <taxon>Asterales</taxon>
        <taxon>Asteraceae</taxon>
        <taxon>Carduoideae</taxon>
        <taxon>Cardueae</taxon>
        <taxon>Arctiinae</taxon>
        <taxon>Arctium</taxon>
    </lineage>
</organism>
<evidence type="ECO:0000313" key="2">
    <source>
        <dbReference type="Proteomes" id="UP001055879"/>
    </source>
</evidence>
<reference evidence="2" key="1">
    <citation type="journal article" date="2022" name="Mol. Ecol. Resour.">
        <title>The genomes of chicory, endive, great burdock and yacon provide insights into Asteraceae palaeo-polyploidization history and plant inulin production.</title>
        <authorList>
            <person name="Fan W."/>
            <person name="Wang S."/>
            <person name="Wang H."/>
            <person name="Wang A."/>
            <person name="Jiang F."/>
            <person name="Liu H."/>
            <person name="Zhao H."/>
            <person name="Xu D."/>
            <person name="Zhang Y."/>
        </authorList>
    </citation>
    <scope>NUCLEOTIDE SEQUENCE [LARGE SCALE GENOMIC DNA]</scope>
    <source>
        <strain evidence="2">cv. Niubang</strain>
    </source>
</reference>
<protein>
    <submittedName>
        <fullName evidence="1">Uncharacterized protein</fullName>
    </submittedName>
</protein>
<accession>A0ACB9CNC2</accession>
<dbReference type="Proteomes" id="UP001055879">
    <property type="component" value="Linkage Group LG04"/>
</dbReference>
<comment type="caution">
    <text evidence="1">The sequence shown here is derived from an EMBL/GenBank/DDBJ whole genome shotgun (WGS) entry which is preliminary data.</text>
</comment>
<name>A0ACB9CNC2_ARCLA</name>
<evidence type="ECO:0000313" key="1">
    <source>
        <dbReference type="EMBL" id="KAI3735750.1"/>
    </source>
</evidence>